<evidence type="ECO:0000256" key="1">
    <source>
        <dbReference type="SAM" id="Phobius"/>
    </source>
</evidence>
<feature type="transmembrane region" description="Helical" evidence="1">
    <location>
        <begin position="328"/>
        <end position="350"/>
    </location>
</feature>
<evidence type="ECO:0000313" key="3">
    <source>
        <dbReference type="EMBL" id="QLG47046.1"/>
    </source>
</evidence>
<dbReference type="PANTHER" id="PTHR30590:SF2">
    <property type="entry name" value="INNER MEMBRANE PROTEIN"/>
    <property type="match status" value="1"/>
</dbReference>
<dbReference type="AlphaFoldDB" id="A0A7H9AUD3"/>
<dbReference type="EMBL" id="CP058595">
    <property type="protein sequence ID" value="QLG47046.1"/>
    <property type="molecule type" value="Genomic_DNA"/>
</dbReference>
<evidence type="ECO:0000313" key="4">
    <source>
        <dbReference type="Proteomes" id="UP000509302"/>
    </source>
</evidence>
<proteinExistence type="predicted"/>
<feature type="domain" description="DUF418" evidence="2">
    <location>
        <begin position="231"/>
        <end position="395"/>
    </location>
</feature>
<feature type="transmembrane region" description="Helical" evidence="1">
    <location>
        <begin position="60"/>
        <end position="80"/>
    </location>
</feature>
<dbReference type="Proteomes" id="UP000509302">
    <property type="component" value="Chromosome"/>
</dbReference>
<feature type="transmembrane region" description="Helical" evidence="1">
    <location>
        <begin position="211"/>
        <end position="230"/>
    </location>
</feature>
<accession>A0A7H9AUD3</accession>
<gene>
    <name evidence="3" type="ORF">HYG79_17350</name>
</gene>
<feature type="transmembrane region" description="Helical" evidence="1">
    <location>
        <begin position="291"/>
        <end position="308"/>
    </location>
</feature>
<keyword evidence="4" id="KW-1185">Reference proteome</keyword>
<keyword evidence="1" id="KW-0812">Transmembrane</keyword>
<feature type="transmembrane region" description="Helical" evidence="1">
    <location>
        <begin position="356"/>
        <end position="377"/>
    </location>
</feature>
<dbReference type="RefSeq" id="WP_179243324.1">
    <property type="nucleotide sequence ID" value="NZ_CP058595.1"/>
</dbReference>
<organism evidence="3 4">
    <name type="scientific">Costertonia aggregata</name>
    <dbReference type="NCBI Taxonomy" id="343403"/>
    <lineage>
        <taxon>Bacteria</taxon>
        <taxon>Pseudomonadati</taxon>
        <taxon>Bacteroidota</taxon>
        <taxon>Flavobacteriia</taxon>
        <taxon>Flavobacteriales</taxon>
        <taxon>Flavobacteriaceae</taxon>
        <taxon>Costertonia</taxon>
    </lineage>
</organism>
<feature type="transmembrane region" description="Helical" evidence="1">
    <location>
        <begin position="92"/>
        <end position="110"/>
    </location>
</feature>
<name>A0A7H9AUD3_9FLAO</name>
<dbReference type="InterPro" id="IPR007349">
    <property type="entry name" value="DUF418"/>
</dbReference>
<reference evidence="3 4" key="1">
    <citation type="journal article" date="2006" name="Int. J. Syst. Evol. Microbiol.">
        <title>Costertonia aggregata gen. nov., sp. nov., a mesophilic marine bacterium of the family Flavobacteriaceae, isolated from a mature biofilm.</title>
        <authorList>
            <person name="Kwon K.K."/>
            <person name="Lee Y.K."/>
            <person name="Lee H.K."/>
        </authorList>
    </citation>
    <scope>NUCLEOTIDE SEQUENCE [LARGE SCALE GENOMIC DNA]</scope>
    <source>
        <strain evidence="3 4">KCCM 42265</strain>
    </source>
</reference>
<dbReference type="PANTHER" id="PTHR30590">
    <property type="entry name" value="INNER MEMBRANE PROTEIN"/>
    <property type="match status" value="1"/>
</dbReference>
<feature type="transmembrane region" description="Helical" evidence="1">
    <location>
        <begin position="139"/>
        <end position="157"/>
    </location>
</feature>
<dbReference type="InterPro" id="IPR052529">
    <property type="entry name" value="Bact_Transport_Assoc"/>
</dbReference>
<keyword evidence="1" id="KW-1133">Transmembrane helix</keyword>
<protein>
    <submittedName>
        <fullName evidence="3">DUF418 domain-containing protein</fullName>
    </submittedName>
</protein>
<dbReference type="Pfam" id="PF04235">
    <property type="entry name" value="DUF418"/>
    <property type="match status" value="1"/>
</dbReference>
<dbReference type="KEGG" id="cagg:HYG79_17350"/>
<feature type="transmembrane region" description="Helical" evidence="1">
    <location>
        <begin position="250"/>
        <end position="271"/>
    </location>
</feature>
<keyword evidence="1" id="KW-0472">Membrane</keyword>
<evidence type="ECO:0000259" key="2">
    <source>
        <dbReference type="Pfam" id="PF04235"/>
    </source>
</evidence>
<sequence length="403" mass="45854">MATPITKRIEIIDALRGFSLAGILLCHMVENYIGAMAPEGFSEAVHVGTIDYIIDGAISILLRGKFIALFSFLFGLSFFIQMENSTKKRISYSGRFLWRLVLLMVIGYLHSLFYRGDILTIYAILGIFLIPFHKLGNKWVLGFSALLFLGMGRYIVFSLTHGASIWPNSEAMTPNAPKVVQYYDILKNGGLHDVFKTNAIDGHKDKLNYQFGIFGRGYFTFAFFLIGLYVGRTDFFRNFKQSGKLIKKVFIWSITVLVVSIGVTAVAFTSLGESPKFNNWTAMLGLSAVDMANAAMTVIWIAIFTTLYKKVKTKKWLTKFAPYGRMALTNYVMQSIIGTAVLYGWGFGLMGELRHLYTFTFAIALILLQIWSSKLWLNNFNYGPLEWLWRSLTFFRTFPMRKK</sequence>